<evidence type="ECO:0000313" key="2">
    <source>
        <dbReference type="Proteomes" id="UP001057452"/>
    </source>
</evidence>
<accession>A0ACB9WH56</accession>
<gene>
    <name evidence="1" type="ORF">KUCAC02_023679</name>
</gene>
<comment type="caution">
    <text evidence="1">The sequence shown here is derived from an EMBL/GenBank/DDBJ whole genome shotgun (WGS) entry which is preliminary data.</text>
</comment>
<keyword evidence="2" id="KW-1185">Reference proteome</keyword>
<evidence type="ECO:0000313" key="1">
    <source>
        <dbReference type="EMBL" id="KAI4812278.1"/>
    </source>
</evidence>
<protein>
    <submittedName>
        <fullName evidence="1">Uncharacterized protein</fullName>
    </submittedName>
</protein>
<dbReference type="Proteomes" id="UP001057452">
    <property type="component" value="Chromosome 22"/>
</dbReference>
<feature type="non-terminal residue" evidence="1">
    <location>
        <position position="1"/>
    </location>
</feature>
<feature type="non-terminal residue" evidence="1">
    <location>
        <position position="78"/>
    </location>
</feature>
<sequence>GKGALPLFHGPFRITSRPRVLAQVSGPSPCPAPKCPPCSRSVSLLLTVSNTKSPYGPPSGGVSNYSHRPDVIVLIYSG</sequence>
<reference evidence="1" key="1">
    <citation type="submission" date="2022-05" db="EMBL/GenBank/DDBJ databases">
        <title>Chromosome-level genome of Chaenocephalus aceratus.</title>
        <authorList>
            <person name="Park H."/>
        </authorList>
    </citation>
    <scope>NUCLEOTIDE SEQUENCE</scope>
    <source>
        <strain evidence="1">KU_202001</strain>
    </source>
</reference>
<name>A0ACB9WH56_CHAAC</name>
<proteinExistence type="predicted"/>
<dbReference type="EMBL" id="CM043806">
    <property type="protein sequence ID" value="KAI4812278.1"/>
    <property type="molecule type" value="Genomic_DNA"/>
</dbReference>
<organism evidence="1 2">
    <name type="scientific">Chaenocephalus aceratus</name>
    <name type="common">Blackfin icefish</name>
    <name type="synonym">Chaenichthys aceratus</name>
    <dbReference type="NCBI Taxonomy" id="36190"/>
    <lineage>
        <taxon>Eukaryota</taxon>
        <taxon>Metazoa</taxon>
        <taxon>Chordata</taxon>
        <taxon>Craniata</taxon>
        <taxon>Vertebrata</taxon>
        <taxon>Euteleostomi</taxon>
        <taxon>Actinopterygii</taxon>
        <taxon>Neopterygii</taxon>
        <taxon>Teleostei</taxon>
        <taxon>Neoteleostei</taxon>
        <taxon>Acanthomorphata</taxon>
        <taxon>Eupercaria</taxon>
        <taxon>Perciformes</taxon>
        <taxon>Notothenioidei</taxon>
        <taxon>Channichthyidae</taxon>
        <taxon>Chaenocephalus</taxon>
    </lineage>
</organism>